<evidence type="ECO:0000256" key="5">
    <source>
        <dbReference type="ARBA" id="ARBA00017322"/>
    </source>
</evidence>
<comment type="catalytic activity">
    <reaction evidence="1">
        <text>ATP + protein L-histidine = ADP + protein N-phospho-L-histidine.</text>
        <dbReference type="EC" id="2.7.13.3"/>
    </reaction>
</comment>
<evidence type="ECO:0000256" key="12">
    <source>
        <dbReference type="ARBA" id="ARBA00023012"/>
    </source>
</evidence>
<keyword evidence="19" id="KW-1185">Reference proteome</keyword>
<dbReference type="PROSITE" id="PS50109">
    <property type="entry name" value="HIS_KIN"/>
    <property type="match status" value="1"/>
</dbReference>
<gene>
    <name evidence="18" type="ORF">EDC19_2835</name>
</gene>
<feature type="coiled-coil region" evidence="16">
    <location>
        <begin position="24"/>
        <end position="58"/>
    </location>
</feature>
<organism evidence="18 19">
    <name type="scientific">Natranaerovirga hydrolytica</name>
    <dbReference type="NCBI Taxonomy" id="680378"/>
    <lineage>
        <taxon>Bacteria</taxon>
        <taxon>Bacillati</taxon>
        <taxon>Bacillota</taxon>
        <taxon>Clostridia</taxon>
        <taxon>Lachnospirales</taxon>
        <taxon>Natranaerovirgaceae</taxon>
        <taxon>Natranaerovirga</taxon>
    </lineage>
</organism>
<evidence type="ECO:0000256" key="7">
    <source>
        <dbReference type="ARBA" id="ARBA00022490"/>
    </source>
</evidence>
<dbReference type="Pfam" id="PF02518">
    <property type="entry name" value="HATPase_c"/>
    <property type="match status" value="1"/>
</dbReference>
<evidence type="ECO:0000256" key="15">
    <source>
        <dbReference type="ARBA" id="ARBA00030800"/>
    </source>
</evidence>
<dbReference type="GO" id="GO:0051539">
    <property type="term" value="F:4 iron, 4 sulfur cluster binding"/>
    <property type="evidence" value="ECO:0007669"/>
    <property type="project" value="UniProtKB-KW"/>
</dbReference>
<evidence type="ECO:0000256" key="16">
    <source>
        <dbReference type="SAM" id="Coils"/>
    </source>
</evidence>
<dbReference type="GO" id="GO:0000155">
    <property type="term" value="F:phosphorelay sensor kinase activity"/>
    <property type="evidence" value="ECO:0007669"/>
    <property type="project" value="InterPro"/>
</dbReference>
<proteinExistence type="predicted"/>
<dbReference type="SMART" id="SM00387">
    <property type="entry name" value="HATPase_c"/>
    <property type="match status" value="1"/>
</dbReference>
<evidence type="ECO:0000313" key="19">
    <source>
        <dbReference type="Proteomes" id="UP000294545"/>
    </source>
</evidence>
<keyword evidence="12" id="KW-0902">Two-component regulatory system</keyword>
<evidence type="ECO:0000256" key="10">
    <source>
        <dbReference type="ARBA" id="ARBA00022777"/>
    </source>
</evidence>
<evidence type="ECO:0000256" key="2">
    <source>
        <dbReference type="ARBA" id="ARBA00001966"/>
    </source>
</evidence>
<dbReference type="EMBL" id="SMGQ01000019">
    <property type="protein sequence ID" value="TCK86781.1"/>
    <property type="molecule type" value="Genomic_DNA"/>
</dbReference>
<evidence type="ECO:0000256" key="14">
    <source>
        <dbReference type="ARBA" id="ARBA00024827"/>
    </source>
</evidence>
<dbReference type="InterPro" id="IPR005467">
    <property type="entry name" value="His_kinase_dom"/>
</dbReference>
<dbReference type="InterPro" id="IPR004358">
    <property type="entry name" value="Sig_transdc_His_kin-like_C"/>
</dbReference>
<accession>A0A4V2PYP8</accession>
<evidence type="ECO:0000256" key="3">
    <source>
        <dbReference type="ARBA" id="ARBA00004496"/>
    </source>
</evidence>
<dbReference type="GO" id="GO:0016020">
    <property type="term" value="C:membrane"/>
    <property type="evidence" value="ECO:0007669"/>
    <property type="project" value="InterPro"/>
</dbReference>
<dbReference type="SUPFAM" id="SSF55874">
    <property type="entry name" value="ATPase domain of HSP90 chaperone/DNA topoisomerase II/histidine kinase"/>
    <property type="match status" value="1"/>
</dbReference>
<dbReference type="InterPro" id="IPR003594">
    <property type="entry name" value="HATPase_dom"/>
</dbReference>
<comment type="subcellular location">
    <subcellularLocation>
        <location evidence="3">Cytoplasm</location>
    </subcellularLocation>
</comment>
<dbReference type="RefSeq" id="WP_132283487.1">
    <property type="nucleotide sequence ID" value="NZ_SMGQ01000019.1"/>
</dbReference>
<keyword evidence="7" id="KW-0963">Cytoplasm</keyword>
<name>A0A4V2PYP8_9FIRM</name>
<keyword evidence="9" id="KW-0479">Metal-binding</keyword>
<evidence type="ECO:0000256" key="1">
    <source>
        <dbReference type="ARBA" id="ARBA00000085"/>
    </source>
</evidence>
<keyword evidence="10 18" id="KW-0418">Kinase</keyword>
<evidence type="ECO:0000256" key="9">
    <source>
        <dbReference type="ARBA" id="ARBA00022723"/>
    </source>
</evidence>
<evidence type="ECO:0000256" key="13">
    <source>
        <dbReference type="ARBA" id="ARBA00023014"/>
    </source>
</evidence>
<dbReference type="Gene3D" id="3.30.565.10">
    <property type="entry name" value="Histidine kinase-like ATPase, C-terminal domain"/>
    <property type="match status" value="1"/>
</dbReference>
<keyword evidence="8" id="KW-0808">Transferase</keyword>
<dbReference type="OrthoDB" id="9781904at2"/>
<dbReference type="AlphaFoldDB" id="A0A4V2PYP8"/>
<dbReference type="InterPro" id="IPR008595">
    <property type="entry name" value="DegS"/>
</dbReference>
<keyword evidence="16" id="KW-0175">Coiled coil</keyword>
<keyword evidence="11" id="KW-0408">Iron</keyword>
<dbReference type="Pfam" id="PF07730">
    <property type="entry name" value="HisKA_3"/>
    <property type="match status" value="1"/>
</dbReference>
<dbReference type="EC" id="2.7.13.3" evidence="4"/>
<dbReference type="InterPro" id="IPR036890">
    <property type="entry name" value="HATPase_C_sf"/>
</dbReference>
<dbReference type="CDD" id="cd16917">
    <property type="entry name" value="HATPase_UhpB-NarQ-NarX-like"/>
    <property type="match status" value="1"/>
</dbReference>
<evidence type="ECO:0000256" key="6">
    <source>
        <dbReference type="ARBA" id="ARBA00022485"/>
    </source>
</evidence>
<comment type="cofactor">
    <cofactor evidence="2">
        <name>[4Fe-4S] cluster</name>
        <dbReference type="ChEBI" id="CHEBI:49883"/>
    </cofactor>
</comment>
<dbReference type="InterPro" id="IPR050482">
    <property type="entry name" value="Sensor_HK_TwoCompSys"/>
</dbReference>
<dbReference type="Proteomes" id="UP000294545">
    <property type="component" value="Unassembled WGS sequence"/>
</dbReference>
<dbReference type="GO" id="GO:0005737">
    <property type="term" value="C:cytoplasm"/>
    <property type="evidence" value="ECO:0007669"/>
    <property type="project" value="UniProtKB-SubCell"/>
</dbReference>
<dbReference type="PANTHER" id="PTHR24421">
    <property type="entry name" value="NITRATE/NITRITE SENSOR PROTEIN NARX-RELATED"/>
    <property type="match status" value="1"/>
</dbReference>
<dbReference type="InterPro" id="IPR011712">
    <property type="entry name" value="Sig_transdc_His_kin_sub3_dim/P"/>
</dbReference>
<dbReference type="GO" id="GO:0046983">
    <property type="term" value="F:protein dimerization activity"/>
    <property type="evidence" value="ECO:0007669"/>
    <property type="project" value="InterPro"/>
</dbReference>
<evidence type="ECO:0000256" key="8">
    <source>
        <dbReference type="ARBA" id="ARBA00022679"/>
    </source>
</evidence>
<evidence type="ECO:0000259" key="17">
    <source>
        <dbReference type="PROSITE" id="PS50109"/>
    </source>
</evidence>
<dbReference type="Gene3D" id="1.20.5.1930">
    <property type="match status" value="1"/>
</dbReference>
<evidence type="ECO:0000313" key="18">
    <source>
        <dbReference type="EMBL" id="TCK86781.1"/>
    </source>
</evidence>
<comment type="caution">
    <text evidence="18">The sequence shown here is derived from an EMBL/GenBank/DDBJ whole genome shotgun (WGS) entry which is preliminary data.</text>
</comment>
<sequence>MITKEIHKLDYIINNISLSIRNSIDEVNEMYKSSKITYKELEKEFYRLKNEATNVNKNVKLIEDKLEFVLNKANKNNGVNYEGILDELRVILALEKEKEWNLIQRRTVVENHIKLIRDINSKAEGLEKTFELADNLLTGNLRDITDSTDKIQFNETFGIKILQAQENERQRIAREMHDGPAQSLTNLIHIIELCIKLIDRDPVRTRLELQSLKNVIRNTIDDTRRIIYDLRPMSLDDLGLSVTIERYIERIKENNDFEIKFEVVNDEYDVKQIINLTLFRIIQESLNNITKYAKASMVNIVITYNEDSIEVLIEDNGIGFDINKSVCNADISKGFGLSMMKERVYLLSGEIDIKSQINKGTKFYIKVPILEEDE</sequence>
<dbReference type="PRINTS" id="PR00344">
    <property type="entry name" value="BCTRLSENSOR"/>
</dbReference>
<protein>
    <recommendedName>
        <fullName evidence="5">Oxygen sensor histidine kinase NreB</fullName>
        <ecNumber evidence="4">2.7.13.3</ecNumber>
    </recommendedName>
    <alternativeName>
        <fullName evidence="15">Nitrogen regulation protein B</fullName>
    </alternativeName>
</protein>
<comment type="function">
    <text evidence="14">Member of the two-component regulatory system NreB/NreC involved in the control of dissimilatory nitrate/nitrite reduction in response to oxygen. NreB functions as a direct oxygen sensor histidine kinase which is autophosphorylated, in the absence of oxygen, probably at the conserved histidine residue, and transfers its phosphate group probably to a conserved aspartate residue of NreC. NreB/NreC activates the expression of the nitrate (narGHJI) and nitrite (nir) reductase operons, as well as the putative nitrate transporter gene narT.</text>
</comment>
<reference evidence="18 19" key="1">
    <citation type="submission" date="2019-03" db="EMBL/GenBank/DDBJ databases">
        <title>Genomic Encyclopedia of Type Strains, Phase IV (KMG-IV): sequencing the most valuable type-strain genomes for metagenomic binning, comparative biology and taxonomic classification.</title>
        <authorList>
            <person name="Goeker M."/>
        </authorList>
    </citation>
    <scope>NUCLEOTIDE SEQUENCE [LARGE SCALE GENOMIC DNA]</scope>
    <source>
        <strain evidence="18 19">DSM 24176</strain>
    </source>
</reference>
<keyword evidence="6" id="KW-0004">4Fe-4S</keyword>
<evidence type="ECO:0000256" key="4">
    <source>
        <dbReference type="ARBA" id="ARBA00012438"/>
    </source>
</evidence>
<dbReference type="GO" id="GO:0046872">
    <property type="term" value="F:metal ion binding"/>
    <property type="evidence" value="ECO:0007669"/>
    <property type="project" value="UniProtKB-KW"/>
</dbReference>
<evidence type="ECO:0000256" key="11">
    <source>
        <dbReference type="ARBA" id="ARBA00023004"/>
    </source>
</evidence>
<feature type="domain" description="Histidine kinase" evidence="17">
    <location>
        <begin position="179"/>
        <end position="371"/>
    </location>
</feature>
<dbReference type="PANTHER" id="PTHR24421:SF55">
    <property type="entry name" value="SENSOR HISTIDINE KINASE YDFH"/>
    <property type="match status" value="1"/>
</dbReference>
<dbReference type="Pfam" id="PF05384">
    <property type="entry name" value="DegS"/>
    <property type="match status" value="1"/>
</dbReference>
<keyword evidence="13" id="KW-0411">Iron-sulfur</keyword>